<reference evidence="4 5" key="1">
    <citation type="submission" date="2017-03" db="EMBL/GenBank/DDBJ databases">
        <title>Isolation of Levoglucosan Utilizing Bacteria.</title>
        <authorList>
            <person name="Arya A.S."/>
        </authorList>
    </citation>
    <scope>NUCLEOTIDE SEQUENCE [LARGE SCALE GENOMIC DNA]</scope>
    <source>
        <strain evidence="4 5">MEC069</strain>
    </source>
</reference>
<comment type="caution">
    <text evidence="4">The sequence shown here is derived from an EMBL/GenBank/DDBJ whole genome shotgun (WGS) entry which is preliminary data.</text>
</comment>
<evidence type="ECO:0000256" key="2">
    <source>
        <dbReference type="ARBA" id="ARBA00022553"/>
    </source>
</evidence>
<feature type="domain" description="Carrier" evidence="3">
    <location>
        <begin position="3"/>
        <end position="81"/>
    </location>
</feature>
<dbReference type="SUPFAM" id="SSF47336">
    <property type="entry name" value="ACP-like"/>
    <property type="match status" value="1"/>
</dbReference>
<dbReference type="AlphaFoldDB" id="A0A4Y8PW85"/>
<gene>
    <name evidence="4" type="ORF">B5M42_17615</name>
</gene>
<dbReference type="Gene3D" id="1.10.1200.10">
    <property type="entry name" value="ACP-like"/>
    <property type="match status" value="1"/>
</dbReference>
<dbReference type="OrthoDB" id="2626878at2"/>
<evidence type="ECO:0000256" key="1">
    <source>
        <dbReference type="ARBA" id="ARBA00022450"/>
    </source>
</evidence>
<keyword evidence="2" id="KW-0597">Phosphoprotein</keyword>
<name>A0A4Y8PW85_9BACL</name>
<keyword evidence="1" id="KW-0596">Phosphopantetheine</keyword>
<keyword evidence="5" id="KW-1185">Reference proteome</keyword>
<proteinExistence type="predicted"/>
<protein>
    <recommendedName>
        <fullName evidence="3">Carrier domain-containing protein</fullName>
    </recommendedName>
</protein>
<dbReference type="InterPro" id="IPR006162">
    <property type="entry name" value="Ppantetheine_attach_site"/>
</dbReference>
<dbReference type="PROSITE" id="PS00012">
    <property type="entry name" value="PHOSPHOPANTETHEINE"/>
    <property type="match status" value="1"/>
</dbReference>
<dbReference type="InterPro" id="IPR036736">
    <property type="entry name" value="ACP-like_sf"/>
</dbReference>
<evidence type="ECO:0000259" key="3">
    <source>
        <dbReference type="PROSITE" id="PS50075"/>
    </source>
</evidence>
<dbReference type="Pfam" id="PF00550">
    <property type="entry name" value="PP-binding"/>
    <property type="match status" value="1"/>
</dbReference>
<organism evidence="4 5">
    <name type="scientific">Paenibacillus athensensis</name>
    <dbReference type="NCBI Taxonomy" id="1967502"/>
    <lineage>
        <taxon>Bacteria</taxon>
        <taxon>Bacillati</taxon>
        <taxon>Bacillota</taxon>
        <taxon>Bacilli</taxon>
        <taxon>Bacillales</taxon>
        <taxon>Paenibacillaceae</taxon>
        <taxon>Paenibacillus</taxon>
    </lineage>
</organism>
<dbReference type="PROSITE" id="PS50075">
    <property type="entry name" value="CARRIER"/>
    <property type="match status" value="1"/>
</dbReference>
<sequence>MSEDIKERVITMLRENLDDVGGLESIHPDADLSALGVNSMTFIKLVVAMEMEFGVSWDDEDLELSNFLTVNNIIDYIQSSSAEETA</sequence>
<accession>A0A4Y8PW85</accession>
<dbReference type="InterPro" id="IPR009081">
    <property type="entry name" value="PP-bd_ACP"/>
</dbReference>
<dbReference type="Proteomes" id="UP000298246">
    <property type="component" value="Unassembled WGS sequence"/>
</dbReference>
<dbReference type="RefSeq" id="WP_134755163.1">
    <property type="nucleotide sequence ID" value="NZ_MYFO02000010.1"/>
</dbReference>
<dbReference type="EMBL" id="MYFO01000026">
    <property type="protein sequence ID" value="TFE85378.1"/>
    <property type="molecule type" value="Genomic_DNA"/>
</dbReference>
<evidence type="ECO:0000313" key="5">
    <source>
        <dbReference type="Proteomes" id="UP000298246"/>
    </source>
</evidence>
<evidence type="ECO:0000313" key="4">
    <source>
        <dbReference type="EMBL" id="TFE85378.1"/>
    </source>
</evidence>